<keyword evidence="2" id="KW-1185">Reference proteome</keyword>
<dbReference type="AlphaFoldDB" id="A0AAV4M4U5"/>
<comment type="caution">
    <text evidence="1">The sequence shown here is derived from an EMBL/GenBank/DDBJ whole genome shotgun (WGS) entry which is preliminary data.</text>
</comment>
<evidence type="ECO:0000313" key="1">
    <source>
        <dbReference type="EMBL" id="GIX65849.1"/>
    </source>
</evidence>
<proteinExistence type="predicted"/>
<dbReference type="RefSeq" id="XP_067717918.1">
    <property type="nucleotide sequence ID" value="XM_067861817.1"/>
</dbReference>
<dbReference type="GeneID" id="94197330"/>
<evidence type="ECO:0000313" key="2">
    <source>
        <dbReference type="Proteomes" id="UP001497744"/>
    </source>
</evidence>
<reference evidence="1 2" key="1">
    <citation type="submission" date="2021-06" db="EMBL/GenBank/DDBJ databases">
        <title>Genome sequence of Babesia caballi.</title>
        <authorList>
            <person name="Yamagishi J."/>
            <person name="Kidaka T."/>
            <person name="Ochi A."/>
        </authorList>
    </citation>
    <scope>NUCLEOTIDE SEQUENCE [LARGE SCALE GENOMIC DNA]</scope>
    <source>
        <strain evidence="1">USDA-D6B2</strain>
    </source>
</reference>
<name>A0AAV4M4U5_BABCB</name>
<organism evidence="1 2">
    <name type="scientific">Babesia caballi</name>
    <dbReference type="NCBI Taxonomy" id="5871"/>
    <lineage>
        <taxon>Eukaryota</taxon>
        <taxon>Sar</taxon>
        <taxon>Alveolata</taxon>
        <taxon>Apicomplexa</taxon>
        <taxon>Aconoidasida</taxon>
        <taxon>Piroplasmida</taxon>
        <taxon>Babesiidae</taxon>
        <taxon>Babesia</taxon>
    </lineage>
</organism>
<dbReference type="EMBL" id="BPLF01000005">
    <property type="protein sequence ID" value="GIX65849.1"/>
    <property type="molecule type" value="Genomic_DNA"/>
</dbReference>
<dbReference type="Proteomes" id="UP001497744">
    <property type="component" value="Unassembled WGS sequence"/>
</dbReference>
<protein>
    <submittedName>
        <fullName evidence="1">Variant erythrocyte surface antigen-1 family protein</fullName>
    </submittedName>
</protein>
<sequence>MGAQSSKIGTNGPFTCLTQQPRNLKEAIDWVLRFSGRDKRSTDYHKEAKIGADAVKCLSHAIIEVLKQVSYDKLEVLKDFTNKKALLIGDCQAKDCETCPSIILENLIDNLTESLRIFIGYDDKWEGTITGEGIAIGNNGLGVDGKREKPSPPWKSIEIKRQNKSREGYALAYNPDSAVWEKTWKKSDQVAQTCAKNFLTAVTLIFEGLTKLYWECRKGNQWSKEKFNKPKVLRLAGYLVSEGFELDGIYTTYVPTQEEIHRSGNKLKQRDNEGGTINGVLSRAFGEFAKVMTPPEDSSAISKWQIPTSYDAFIKAIVDSAEKSNGKLNEIREKHYNGCSANCRNNCEILRRSDAYSTYKEYHFTKLYVLAVVYRIATENCYKAAVFKALGAVGCGAGLGAAAYLTHTSGLLPIIAGFFT</sequence>
<gene>
    <name evidence="1" type="ORF">BcabD6B2_52840</name>
</gene>
<accession>A0AAV4M4U5</accession>